<organism evidence="2 3">
    <name type="scientific">Pelobates cultripes</name>
    <name type="common">Western spadefoot toad</name>
    <dbReference type="NCBI Taxonomy" id="61616"/>
    <lineage>
        <taxon>Eukaryota</taxon>
        <taxon>Metazoa</taxon>
        <taxon>Chordata</taxon>
        <taxon>Craniata</taxon>
        <taxon>Vertebrata</taxon>
        <taxon>Euteleostomi</taxon>
        <taxon>Amphibia</taxon>
        <taxon>Batrachia</taxon>
        <taxon>Anura</taxon>
        <taxon>Pelobatoidea</taxon>
        <taxon>Pelobatidae</taxon>
        <taxon>Pelobates</taxon>
    </lineage>
</organism>
<gene>
    <name evidence="2" type="ORF">PECUL_23A001177</name>
</gene>
<accession>A0AAD1W130</accession>
<dbReference type="AlphaFoldDB" id="A0AAD1W130"/>
<evidence type="ECO:0000313" key="2">
    <source>
        <dbReference type="EMBL" id="CAH2284312.1"/>
    </source>
</evidence>
<dbReference type="Proteomes" id="UP001295444">
    <property type="component" value="Chromosome 04"/>
</dbReference>
<sequence length="95" mass="10098">MGTMSSSISQTLAQALFIPQGLPANMVTADKSAPTARKVTTKMKHVSPHSMNQALPELTDTFDAIPDGTILRPENGNGHGPERKGRTATRVRGLS</sequence>
<protein>
    <submittedName>
        <fullName evidence="2">Uncharacterized protein</fullName>
    </submittedName>
</protein>
<proteinExistence type="predicted"/>
<feature type="region of interest" description="Disordered" evidence="1">
    <location>
        <begin position="65"/>
        <end position="95"/>
    </location>
</feature>
<keyword evidence="3" id="KW-1185">Reference proteome</keyword>
<evidence type="ECO:0000256" key="1">
    <source>
        <dbReference type="SAM" id="MobiDB-lite"/>
    </source>
</evidence>
<dbReference type="EMBL" id="OW240915">
    <property type="protein sequence ID" value="CAH2284312.1"/>
    <property type="molecule type" value="Genomic_DNA"/>
</dbReference>
<name>A0AAD1W130_PELCU</name>
<evidence type="ECO:0000313" key="3">
    <source>
        <dbReference type="Proteomes" id="UP001295444"/>
    </source>
</evidence>
<reference evidence="2" key="1">
    <citation type="submission" date="2022-03" db="EMBL/GenBank/DDBJ databases">
        <authorList>
            <person name="Alioto T."/>
            <person name="Alioto T."/>
            <person name="Gomez Garrido J."/>
        </authorList>
    </citation>
    <scope>NUCLEOTIDE SEQUENCE</scope>
</reference>